<sequence>MNPSTDYQAAPLSAQTLSTLKNMEQDLSAQEGQSIILVAYTRNSSSTRTDSSTPSAPSH</sequence>
<gene>
    <name evidence="1" type="ORF">BM613_05485</name>
</gene>
<protein>
    <submittedName>
        <fullName evidence="1">Uncharacterized protein</fullName>
    </submittedName>
</protein>
<comment type="caution">
    <text evidence="1">The sequence shown here is derived from an EMBL/GenBank/DDBJ whole genome shotgun (WGS) entry which is preliminary data.</text>
</comment>
<dbReference type="Proteomes" id="UP000245380">
    <property type="component" value="Unassembled WGS sequence"/>
</dbReference>
<proteinExistence type="predicted"/>
<dbReference type="AlphaFoldDB" id="A0A2U3DA19"/>
<keyword evidence="2" id="KW-1185">Reference proteome</keyword>
<accession>A0A2U3DA19</accession>
<organism evidence="1 2">
    <name type="scientific">Sulfoacidibacillus thermotolerans</name>
    <name type="common">Acidibacillus sulfuroxidans</name>
    <dbReference type="NCBI Taxonomy" id="1765684"/>
    <lineage>
        <taxon>Bacteria</taxon>
        <taxon>Bacillati</taxon>
        <taxon>Bacillota</taxon>
        <taxon>Bacilli</taxon>
        <taxon>Bacillales</taxon>
        <taxon>Alicyclobacillaceae</taxon>
        <taxon>Sulfoacidibacillus</taxon>
    </lineage>
</organism>
<evidence type="ECO:0000313" key="1">
    <source>
        <dbReference type="EMBL" id="PWI58115.1"/>
    </source>
</evidence>
<evidence type="ECO:0000313" key="2">
    <source>
        <dbReference type="Proteomes" id="UP000245380"/>
    </source>
</evidence>
<dbReference type="RefSeq" id="WP_109430164.1">
    <property type="nucleotide sequence ID" value="NZ_MPDK01000006.1"/>
</dbReference>
<name>A0A2U3DA19_SULT2</name>
<dbReference type="EMBL" id="MPDK01000006">
    <property type="protein sequence ID" value="PWI58115.1"/>
    <property type="molecule type" value="Genomic_DNA"/>
</dbReference>
<reference evidence="1 2" key="1">
    <citation type="submission" date="2016-11" db="EMBL/GenBank/DDBJ databases">
        <title>Comparative genomics of Acidibacillus ferroxidans species.</title>
        <authorList>
            <person name="Oliveira G."/>
            <person name="Nunes G."/>
            <person name="Oliveira R."/>
            <person name="Araujo F."/>
            <person name="Salim A."/>
            <person name="Scholte L."/>
            <person name="Morais D."/>
            <person name="Nancucheo I."/>
            <person name="Johnson D.B."/>
            <person name="Grail B."/>
            <person name="Bittencourt J."/>
            <person name="Valadares R."/>
        </authorList>
    </citation>
    <scope>NUCLEOTIDE SEQUENCE [LARGE SCALE GENOMIC DNA]</scope>
    <source>
        <strain evidence="1 2">Y002</strain>
    </source>
</reference>